<keyword evidence="1" id="KW-0040">ANK repeat</keyword>
<organism evidence="2 3">
    <name type="scientific">Trichomonas vaginalis (strain ATCC PRA-98 / G3)</name>
    <dbReference type="NCBI Taxonomy" id="412133"/>
    <lineage>
        <taxon>Eukaryota</taxon>
        <taxon>Metamonada</taxon>
        <taxon>Parabasalia</taxon>
        <taxon>Trichomonadida</taxon>
        <taxon>Trichomonadidae</taxon>
        <taxon>Trichomonas</taxon>
    </lineage>
</organism>
<dbReference type="PROSITE" id="PS50297">
    <property type="entry name" value="ANK_REP_REGION"/>
    <property type="match status" value="1"/>
</dbReference>
<dbReference type="SUPFAM" id="SSF48403">
    <property type="entry name" value="Ankyrin repeat"/>
    <property type="match status" value="1"/>
</dbReference>
<dbReference type="Proteomes" id="UP000001542">
    <property type="component" value="Unassembled WGS sequence"/>
</dbReference>
<dbReference type="PANTHER" id="PTHR24182">
    <property type="entry name" value="ANKYRIN REPEAT AND SOCS BOX CONTAINING 4"/>
    <property type="match status" value="1"/>
</dbReference>
<reference evidence="2" key="1">
    <citation type="submission" date="2006-10" db="EMBL/GenBank/DDBJ databases">
        <authorList>
            <person name="Amadeo P."/>
            <person name="Zhao Q."/>
            <person name="Wortman J."/>
            <person name="Fraser-Liggett C."/>
            <person name="Carlton J."/>
        </authorList>
    </citation>
    <scope>NUCLEOTIDE SEQUENCE</scope>
    <source>
        <strain evidence="2">G3</strain>
    </source>
</reference>
<evidence type="ECO:0000313" key="3">
    <source>
        <dbReference type="Proteomes" id="UP000001542"/>
    </source>
</evidence>
<keyword evidence="3" id="KW-1185">Reference proteome</keyword>
<dbReference type="PANTHER" id="PTHR24182:SF13">
    <property type="entry name" value="LD18443P"/>
    <property type="match status" value="1"/>
</dbReference>
<dbReference type="InParanoid" id="A2F3R6"/>
<dbReference type="VEuPathDB" id="TrichDB:TVAG_084750"/>
<dbReference type="EMBL" id="DS113601">
    <property type="protein sequence ID" value="EAY00438.1"/>
    <property type="molecule type" value="Genomic_DNA"/>
</dbReference>
<protein>
    <submittedName>
        <fullName evidence="2">Uncharacterized protein</fullName>
    </submittedName>
</protein>
<dbReference type="RefSeq" id="XP_001313367.1">
    <property type="nucleotide sequence ID" value="XM_001313366.1"/>
</dbReference>
<reference evidence="2" key="2">
    <citation type="journal article" date="2007" name="Science">
        <title>Draft genome sequence of the sexually transmitted pathogen Trichomonas vaginalis.</title>
        <authorList>
            <person name="Carlton J.M."/>
            <person name="Hirt R.P."/>
            <person name="Silva J.C."/>
            <person name="Delcher A.L."/>
            <person name="Schatz M."/>
            <person name="Zhao Q."/>
            <person name="Wortman J.R."/>
            <person name="Bidwell S.L."/>
            <person name="Alsmark U.C.M."/>
            <person name="Besteiro S."/>
            <person name="Sicheritz-Ponten T."/>
            <person name="Noel C.J."/>
            <person name="Dacks J.B."/>
            <person name="Foster P.G."/>
            <person name="Simillion C."/>
            <person name="Van de Peer Y."/>
            <person name="Miranda-Saavedra D."/>
            <person name="Barton G.J."/>
            <person name="Westrop G.D."/>
            <person name="Mueller S."/>
            <person name="Dessi D."/>
            <person name="Fiori P.L."/>
            <person name="Ren Q."/>
            <person name="Paulsen I."/>
            <person name="Zhang H."/>
            <person name="Bastida-Corcuera F.D."/>
            <person name="Simoes-Barbosa A."/>
            <person name="Brown M.T."/>
            <person name="Hayes R.D."/>
            <person name="Mukherjee M."/>
            <person name="Okumura C.Y."/>
            <person name="Schneider R."/>
            <person name="Smith A.J."/>
            <person name="Vanacova S."/>
            <person name="Villalvazo M."/>
            <person name="Haas B.J."/>
            <person name="Pertea M."/>
            <person name="Feldblyum T.V."/>
            <person name="Utterback T.R."/>
            <person name="Shu C.L."/>
            <person name="Osoegawa K."/>
            <person name="de Jong P.J."/>
            <person name="Hrdy I."/>
            <person name="Horvathova L."/>
            <person name="Zubacova Z."/>
            <person name="Dolezal P."/>
            <person name="Malik S.B."/>
            <person name="Logsdon J.M. Jr."/>
            <person name="Henze K."/>
            <person name="Gupta A."/>
            <person name="Wang C.C."/>
            <person name="Dunne R.L."/>
            <person name="Upcroft J.A."/>
            <person name="Upcroft P."/>
            <person name="White O."/>
            <person name="Salzberg S.L."/>
            <person name="Tang P."/>
            <person name="Chiu C.-H."/>
            <person name="Lee Y.-S."/>
            <person name="Embley T.M."/>
            <person name="Coombs G.H."/>
            <person name="Mottram J.C."/>
            <person name="Tachezy J."/>
            <person name="Fraser-Liggett C.M."/>
            <person name="Johnson P.J."/>
        </authorList>
    </citation>
    <scope>NUCLEOTIDE SEQUENCE [LARGE SCALE GENOMIC DNA]</scope>
    <source>
        <strain evidence="2">G3</strain>
    </source>
</reference>
<dbReference type="Gene3D" id="1.25.40.20">
    <property type="entry name" value="Ankyrin repeat-containing domain"/>
    <property type="match status" value="1"/>
</dbReference>
<dbReference type="Pfam" id="PF12796">
    <property type="entry name" value="Ank_2"/>
    <property type="match status" value="1"/>
</dbReference>
<dbReference type="SMR" id="A2F3R6"/>
<dbReference type="KEGG" id="tva:4758263"/>
<dbReference type="SMART" id="SM00248">
    <property type="entry name" value="ANK"/>
    <property type="match status" value="1"/>
</dbReference>
<dbReference type="InterPro" id="IPR036770">
    <property type="entry name" value="Ankyrin_rpt-contain_sf"/>
</dbReference>
<evidence type="ECO:0000313" key="2">
    <source>
        <dbReference type="EMBL" id="EAY00438.1"/>
    </source>
</evidence>
<dbReference type="VEuPathDB" id="TrichDB:TVAGG3_1040050"/>
<dbReference type="PROSITE" id="PS50088">
    <property type="entry name" value="ANK_REPEAT"/>
    <property type="match status" value="1"/>
</dbReference>
<proteinExistence type="predicted"/>
<dbReference type="InterPro" id="IPR002110">
    <property type="entry name" value="Ankyrin_rpt"/>
</dbReference>
<evidence type="ECO:0000256" key="1">
    <source>
        <dbReference type="PROSITE-ProRule" id="PRU00023"/>
    </source>
</evidence>
<accession>A2F3R6</accession>
<sequence>MLKIPSICEYFCSNGANINLKSENVLTALHIAAYDKSKETAELLISHGININEKDRSDIINLCV</sequence>
<feature type="repeat" description="ANK" evidence="1">
    <location>
        <begin position="24"/>
        <end position="56"/>
    </location>
</feature>
<dbReference type="AlphaFoldDB" id="A2F3R6"/>
<name>A2F3R6_TRIV3</name>
<gene>
    <name evidence="2" type="ORF">TVAG_084750</name>
</gene>